<name>A0A9W7GQI0_9STRA</name>
<dbReference type="Pfam" id="PF12799">
    <property type="entry name" value="LRR_4"/>
    <property type="match status" value="1"/>
</dbReference>
<dbReference type="EMBL" id="BRYA01000480">
    <property type="protein sequence ID" value="GMI49234.1"/>
    <property type="molecule type" value="Genomic_DNA"/>
</dbReference>
<feature type="region of interest" description="Disordered" evidence="4">
    <location>
        <begin position="210"/>
        <end position="231"/>
    </location>
</feature>
<accession>A0A9W7GQI0</accession>
<dbReference type="InterPro" id="IPR003591">
    <property type="entry name" value="Leu-rich_rpt_typical-subtyp"/>
</dbReference>
<feature type="coiled-coil region" evidence="3">
    <location>
        <begin position="387"/>
        <end position="453"/>
    </location>
</feature>
<evidence type="ECO:0000256" key="2">
    <source>
        <dbReference type="ARBA" id="ARBA00022737"/>
    </source>
</evidence>
<feature type="region of interest" description="Disordered" evidence="4">
    <location>
        <begin position="1242"/>
        <end position="1265"/>
    </location>
</feature>
<dbReference type="SUPFAM" id="SSF52058">
    <property type="entry name" value="L domain-like"/>
    <property type="match status" value="1"/>
</dbReference>
<dbReference type="Pfam" id="PF13855">
    <property type="entry name" value="LRR_8"/>
    <property type="match status" value="1"/>
</dbReference>
<dbReference type="PROSITE" id="PS51450">
    <property type="entry name" value="LRR"/>
    <property type="match status" value="2"/>
</dbReference>
<dbReference type="OrthoDB" id="1055097at2759"/>
<dbReference type="SMART" id="SM00369">
    <property type="entry name" value="LRR_TYP"/>
    <property type="match status" value="7"/>
</dbReference>
<keyword evidence="6" id="KW-1185">Reference proteome</keyword>
<dbReference type="Gene3D" id="3.80.10.10">
    <property type="entry name" value="Ribonuclease Inhibitor"/>
    <property type="match status" value="3"/>
</dbReference>
<evidence type="ECO:0000256" key="1">
    <source>
        <dbReference type="ARBA" id="ARBA00022614"/>
    </source>
</evidence>
<dbReference type="SMART" id="SM00365">
    <property type="entry name" value="LRR_SD22"/>
    <property type="match status" value="6"/>
</dbReference>
<comment type="caution">
    <text evidence="5">The sequence shown here is derived from an EMBL/GenBank/DDBJ whole genome shotgun (WGS) entry which is preliminary data.</text>
</comment>
<proteinExistence type="predicted"/>
<dbReference type="InterPro" id="IPR025875">
    <property type="entry name" value="Leu-rich_rpt_4"/>
</dbReference>
<feature type="compositionally biased region" description="Basic and acidic residues" evidence="4">
    <location>
        <begin position="1255"/>
        <end position="1265"/>
    </location>
</feature>
<evidence type="ECO:0000313" key="6">
    <source>
        <dbReference type="Proteomes" id="UP001165065"/>
    </source>
</evidence>
<evidence type="ECO:0000256" key="4">
    <source>
        <dbReference type="SAM" id="MobiDB-lite"/>
    </source>
</evidence>
<evidence type="ECO:0000313" key="5">
    <source>
        <dbReference type="EMBL" id="GMI49234.1"/>
    </source>
</evidence>
<organism evidence="5 6">
    <name type="scientific">Triparma columacea</name>
    <dbReference type="NCBI Taxonomy" id="722753"/>
    <lineage>
        <taxon>Eukaryota</taxon>
        <taxon>Sar</taxon>
        <taxon>Stramenopiles</taxon>
        <taxon>Ochrophyta</taxon>
        <taxon>Bolidophyceae</taxon>
        <taxon>Parmales</taxon>
        <taxon>Triparmaceae</taxon>
        <taxon>Triparma</taxon>
    </lineage>
</organism>
<keyword evidence="3" id="KW-0175">Coiled coil</keyword>
<feature type="region of interest" description="Disordered" evidence="4">
    <location>
        <begin position="1285"/>
        <end position="1322"/>
    </location>
</feature>
<dbReference type="Proteomes" id="UP001165065">
    <property type="component" value="Unassembled WGS sequence"/>
</dbReference>
<dbReference type="SMART" id="SM00015">
    <property type="entry name" value="IQ"/>
    <property type="match status" value="3"/>
</dbReference>
<dbReference type="Pfam" id="PF13516">
    <property type="entry name" value="LRR_6"/>
    <property type="match status" value="1"/>
</dbReference>
<dbReference type="InterPro" id="IPR000048">
    <property type="entry name" value="IQ_motif_EF-hand-BS"/>
</dbReference>
<feature type="compositionally biased region" description="Basic residues" evidence="4">
    <location>
        <begin position="1285"/>
        <end position="1298"/>
    </location>
</feature>
<protein>
    <submittedName>
        <fullName evidence="5">Uncharacterized protein</fullName>
    </submittedName>
</protein>
<dbReference type="GO" id="GO:0005737">
    <property type="term" value="C:cytoplasm"/>
    <property type="evidence" value="ECO:0007669"/>
    <property type="project" value="TreeGrafter"/>
</dbReference>
<keyword evidence="2" id="KW-0677">Repeat</keyword>
<gene>
    <name evidence="5" type="ORF">TrCOL_g4727</name>
</gene>
<dbReference type="Pfam" id="PF00612">
    <property type="entry name" value="IQ"/>
    <property type="match status" value="1"/>
</dbReference>
<sequence length="1322" mass="148403">MDSLELTNEELTALEEELNTDWDHYEANESDHEIDALETKLRTALHNSENDNPNPLSSLAGFDNFTKSTQVMNDAIESFKDEISEVRKMENAAVSKASEVSNPEARGIDNLSAADVFALAIGAATRGAVSYLVSETEMAIQREADAAREKILKDVEAERAKKEEDILQLQKRDYLEQEERLREKEEARAAAKELSRLHAEKIKKEMEEIERQAQEEHEREKLKVEEEQRQRKQNRIKIAESEEKRWTVASRAVGFVQSRLRGLMGRKKAEQKKKERKMEREGRVASGFARAEALVNGKGLRRGLEIWRVAVEDIKKEEEAIRVREAARRVKEEECALTIQTASRGKLSRSRVFKIRKEQMEAEASLKIQCLARRCASARRVGGMIKARKLEEENRMAREEAARRYEEEKEKERIKKELERIEKERAGVKLQCLREMEERAEVRRKQAAEQKRAMGEAEDFIERSLFGGGGGRRGLGRGDANFVWEERRKAMILRLKGVIESWGAAEPLVHPHGDDFDCGDDVEGGGQEIEEDMLAGMGDVSKLQSLSLNVEQIEDASNLAEMGVTSLTSLSLNVNRLTSLRSLGKLKKLERLSVKDNKIKSIKGMKGLQSLVELLLDVNCLTTLDQVRGSCWFNLATLSVNTNKIKCLPSNLSASLPSLCMLNLYQNSIERVEVDTFRHLPSLTALDLGRNRLSDSVSLGECLNSAPTLRRLVLSQNRMVQPPSLNLPLLQQLWLSGNKISGMGCWRRDEACFMPCLVELYLQENAIVKIGGFGSLSFVCPSLQRLDLSFNAIENQNDVVDSILYLDRLDILDVQDNPVAKDSNLNDRILQSLPLLKTLNNSSISTDAKWSAFSAAVRKSAGAVMPLLIEHTRSGMKIPLSEEWDGAAEGLRLLEGRCCLGCGATTKVVLRSNDEDLCARCGVRLPPVPCRPLGLDWRGIFGAGSRGGEFRAEVAEGLGFLEMCKKVNSEGSKMRTKWKRSMGSESRVVRGQGMEEHDELLRKQLAIFVDSDSWLWAEKKEDMSNGWGQQQGQRKFSKVNAIISTAATMRLQCAVRRWMAGKVVVGVRKERCAIRVQRVWRGGRIRKRLGKLRGMKFDYVDDELDEMLEGGDLDVDVFLKGEDDEEEWVPKKPVVPAGTGAAAVVGVHEDAWRTPSSTPLVGVRTESAEVEAVRVVEREISSPYGREISSPYGGHPDRTKKETELDLVSMNLRKNGFDFSPPTGFQNTADDDIEIKSVTTVAESERGGGGVTERSQSKKEMKQEAVMKDWGLTDPRVAEAMMKRAKRMNKGKKNKKKQALASDPMWRLERSRKGGSAAGGRR</sequence>
<evidence type="ECO:0000256" key="3">
    <source>
        <dbReference type="SAM" id="Coils"/>
    </source>
</evidence>
<dbReference type="PROSITE" id="PS50096">
    <property type="entry name" value="IQ"/>
    <property type="match status" value="3"/>
</dbReference>
<reference evidence="6" key="1">
    <citation type="journal article" date="2023" name="Commun. Biol.">
        <title>Genome analysis of Parmales, the sister group of diatoms, reveals the evolutionary specialization of diatoms from phago-mixotrophs to photoautotrophs.</title>
        <authorList>
            <person name="Ban H."/>
            <person name="Sato S."/>
            <person name="Yoshikawa S."/>
            <person name="Yamada K."/>
            <person name="Nakamura Y."/>
            <person name="Ichinomiya M."/>
            <person name="Sato N."/>
            <person name="Blanc-Mathieu R."/>
            <person name="Endo H."/>
            <person name="Kuwata A."/>
            <person name="Ogata H."/>
        </authorList>
    </citation>
    <scope>NUCLEOTIDE SEQUENCE [LARGE SCALE GENOMIC DNA]</scope>
</reference>
<dbReference type="InterPro" id="IPR001611">
    <property type="entry name" value="Leu-rich_rpt"/>
</dbReference>
<feature type="compositionally biased region" description="Basic and acidic residues" evidence="4">
    <location>
        <begin position="210"/>
        <end position="230"/>
    </location>
</feature>
<dbReference type="InterPro" id="IPR032675">
    <property type="entry name" value="LRR_dom_sf"/>
</dbReference>
<dbReference type="PANTHER" id="PTHR15454">
    <property type="entry name" value="NISCHARIN RELATED"/>
    <property type="match status" value="1"/>
</dbReference>
<keyword evidence="1" id="KW-0433">Leucine-rich repeat</keyword>